<feature type="DNA-binding region" description="OmpR/PhoB-type" evidence="5">
    <location>
        <begin position="9"/>
        <end position="114"/>
    </location>
</feature>
<dbReference type="Gene3D" id="1.25.40.10">
    <property type="entry name" value="Tetratricopeptide repeat domain"/>
    <property type="match status" value="1"/>
</dbReference>
<dbReference type="InterPro" id="IPR011990">
    <property type="entry name" value="TPR-like_helical_dom_sf"/>
</dbReference>
<reference evidence="8" key="1">
    <citation type="submission" date="2017-06" db="EMBL/GenBank/DDBJ databases">
        <authorList>
            <person name="Varghese N."/>
            <person name="Submissions S."/>
        </authorList>
    </citation>
    <scope>NUCLEOTIDE SEQUENCE [LARGE SCALE GENOMIC DNA]</scope>
    <source>
        <strain evidence="8">DSM 44485</strain>
    </source>
</reference>
<dbReference type="SMART" id="SM00862">
    <property type="entry name" value="Trans_reg_C"/>
    <property type="match status" value="1"/>
</dbReference>
<dbReference type="GO" id="GO:0003677">
    <property type="term" value="F:DNA binding"/>
    <property type="evidence" value="ECO:0007669"/>
    <property type="project" value="UniProtKB-UniRule"/>
</dbReference>
<dbReference type="SUPFAM" id="SSF52540">
    <property type="entry name" value="P-loop containing nucleoside triphosphate hydrolases"/>
    <property type="match status" value="1"/>
</dbReference>
<evidence type="ECO:0000259" key="6">
    <source>
        <dbReference type="PROSITE" id="PS51755"/>
    </source>
</evidence>
<dbReference type="GO" id="GO:0043531">
    <property type="term" value="F:ADP binding"/>
    <property type="evidence" value="ECO:0007669"/>
    <property type="project" value="InterPro"/>
</dbReference>
<evidence type="ECO:0000256" key="2">
    <source>
        <dbReference type="ARBA" id="ARBA00023015"/>
    </source>
</evidence>
<sequence length="632" mass="67897">MMAMAMTSDTMPDPAPRLLDFTVLGPFRAWRDGTRLDLGPLRQQALLAALLLRPDMTVSRRELLDGVWGVEPPGSGSKIVPVYVHRLRRCLGTLGEDAQESVIARDRGGYRFVSRGTAVDVLRLDEAADEAAAARRSGDLAAAVSACLDALGLFQGEPLAGLPGPFAEAERLRLEERRLTLLQEKVECQFQLGRFVDAVGELHALIPKHPHSESLTSLLMRALYGSGRQADALAAYSHLRRRLVDDLGVEPGERLRRVHQAVLRGDDAALDLVPRDEARREGRTQVPSVRQVPDELPAEVGELIGRQDELALLTGRGGPAVAAVDGVAGAGKTALAVCAARALRRDHPDGCLFVELHGHSERRDAVPPERALRRLLRAVGSGSASGDLDELAASWRSATAGLRLLLVLDDASGADQVRPLLPAGAGSRVLVTSRRRLVGLDVDRRVSLGPLTRQAAEALLARIVGAERAAAEPLAVRELASMCDRLPLALCIAGARMQSRPSWAIGHLVRRMADARRRLGELTAEDRSVEGAFRLSYDRLPAAERRAFRALGTAPDGRSGHRALAVALGWAAQGAEQALENLVDANLVQQPSVHQYRLNGLLALFAQELAAEESQALGRAGLVAVAGTPHHL</sequence>
<proteinExistence type="inferred from homology"/>
<dbReference type="SUPFAM" id="SSF46894">
    <property type="entry name" value="C-terminal effector domain of the bipartite response regulators"/>
    <property type="match status" value="1"/>
</dbReference>
<comment type="similarity">
    <text evidence="1">Belongs to the AfsR/DnrI/RedD regulatory family.</text>
</comment>
<dbReference type="SMART" id="SM01043">
    <property type="entry name" value="BTAD"/>
    <property type="match status" value="1"/>
</dbReference>
<dbReference type="InterPro" id="IPR005158">
    <property type="entry name" value="BTAD"/>
</dbReference>
<dbReference type="PROSITE" id="PS51755">
    <property type="entry name" value="OMPR_PHOB"/>
    <property type="match status" value="1"/>
</dbReference>
<keyword evidence="2" id="KW-0805">Transcription regulation</keyword>
<dbReference type="Pfam" id="PF03704">
    <property type="entry name" value="BTAD"/>
    <property type="match status" value="1"/>
</dbReference>
<name>A0A238W7I8_9ACTN</name>
<evidence type="ECO:0000313" key="7">
    <source>
        <dbReference type="EMBL" id="SNR42520.1"/>
    </source>
</evidence>
<dbReference type="EMBL" id="FZNP01000002">
    <property type="protein sequence ID" value="SNR42520.1"/>
    <property type="molecule type" value="Genomic_DNA"/>
</dbReference>
<feature type="domain" description="OmpR/PhoB-type" evidence="6">
    <location>
        <begin position="9"/>
        <end position="114"/>
    </location>
</feature>
<dbReference type="PRINTS" id="PR00364">
    <property type="entry name" value="DISEASERSIST"/>
</dbReference>
<evidence type="ECO:0000313" key="8">
    <source>
        <dbReference type="Proteomes" id="UP000198420"/>
    </source>
</evidence>
<protein>
    <submittedName>
        <fullName evidence="7">DNA-binding transcriptional activator of the SARP family</fullName>
    </submittedName>
</protein>
<evidence type="ECO:0000256" key="5">
    <source>
        <dbReference type="PROSITE-ProRule" id="PRU01091"/>
    </source>
</evidence>
<organism evidence="7 8">
    <name type="scientific">Actinomadura mexicana</name>
    <dbReference type="NCBI Taxonomy" id="134959"/>
    <lineage>
        <taxon>Bacteria</taxon>
        <taxon>Bacillati</taxon>
        <taxon>Actinomycetota</taxon>
        <taxon>Actinomycetes</taxon>
        <taxon>Streptosporangiales</taxon>
        <taxon>Thermomonosporaceae</taxon>
        <taxon>Actinomadura</taxon>
    </lineage>
</organism>
<dbReference type="InterPro" id="IPR016032">
    <property type="entry name" value="Sig_transdc_resp-reg_C-effctor"/>
</dbReference>
<dbReference type="Gene3D" id="1.10.10.10">
    <property type="entry name" value="Winged helix-like DNA-binding domain superfamily/Winged helix DNA-binding domain"/>
    <property type="match status" value="1"/>
</dbReference>
<evidence type="ECO:0000256" key="3">
    <source>
        <dbReference type="ARBA" id="ARBA00023125"/>
    </source>
</evidence>
<dbReference type="InterPro" id="IPR036388">
    <property type="entry name" value="WH-like_DNA-bd_sf"/>
</dbReference>
<keyword evidence="3 5" id="KW-0238">DNA-binding</keyword>
<dbReference type="InterPro" id="IPR001867">
    <property type="entry name" value="OmpR/PhoB-type_DNA-bd"/>
</dbReference>
<dbReference type="PANTHER" id="PTHR35807">
    <property type="entry name" value="TRANSCRIPTIONAL REGULATOR REDD-RELATED"/>
    <property type="match status" value="1"/>
</dbReference>
<dbReference type="Proteomes" id="UP000198420">
    <property type="component" value="Unassembled WGS sequence"/>
</dbReference>
<dbReference type="InterPro" id="IPR051677">
    <property type="entry name" value="AfsR-DnrI-RedD_regulator"/>
</dbReference>
<dbReference type="AlphaFoldDB" id="A0A238W7I8"/>
<keyword evidence="4" id="KW-0804">Transcription</keyword>
<gene>
    <name evidence="7" type="ORF">SAMN06265355_102798</name>
</gene>
<dbReference type="Gene3D" id="3.40.50.300">
    <property type="entry name" value="P-loop containing nucleotide triphosphate hydrolases"/>
    <property type="match status" value="1"/>
</dbReference>
<keyword evidence="8" id="KW-1185">Reference proteome</keyword>
<evidence type="ECO:0000256" key="4">
    <source>
        <dbReference type="ARBA" id="ARBA00023163"/>
    </source>
</evidence>
<dbReference type="InterPro" id="IPR027417">
    <property type="entry name" value="P-loop_NTPase"/>
</dbReference>
<dbReference type="GO" id="GO:0006355">
    <property type="term" value="P:regulation of DNA-templated transcription"/>
    <property type="evidence" value="ECO:0007669"/>
    <property type="project" value="InterPro"/>
</dbReference>
<dbReference type="Pfam" id="PF00486">
    <property type="entry name" value="Trans_reg_C"/>
    <property type="match status" value="1"/>
</dbReference>
<dbReference type="GO" id="GO:0000160">
    <property type="term" value="P:phosphorelay signal transduction system"/>
    <property type="evidence" value="ECO:0007669"/>
    <property type="project" value="InterPro"/>
</dbReference>
<dbReference type="SUPFAM" id="SSF48452">
    <property type="entry name" value="TPR-like"/>
    <property type="match status" value="1"/>
</dbReference>
<dbReference type="CDD" id="cd15831">
    <property type="entry name" value="BTAD"/>
    <property type="match status" value="1"/>
</dbReference>
<evidence type="ECO:0000256" key="1">
    <source>
        <dbReference type="ARBA" id="ARBA00005820"/>
    </source>
</evidence>
<dbReference type="PANTHER" id="PTHR35807:SF1">
    <property type="entry name" value="TRANSCRIPTIONAL REGULATOR REDD"/>
    <property type="match status" value="1"/>
</dbReference>
<accession>A0A238W7I8</accession>